<keyword evidence="1" id="KW-0418">Kinase</keyword>
<dbReference type="InterPro" id="IPR052519">
    <property type="entry name" value="Euk-type_GlcNAc_Kinase"/>
</dbReference>
<dbReference type="PANTHER" id="PTHR43190:SF3">
    <property type="entry name" value="N-ACETYL-D-GLUCOSAMINE KINASE"/>
    <property type="match status" value="1"/>
</dbReference>
<organism evidence="1 2">
    <name type="scientific">Pedobacter panaciterrae</name>
    <dbReference type="NCBI Taxonomy" id="363849"/>
    <lineage>
        <taxon>Bacteria</taxon>
        <taxon>Pseudomonadati</taxon>
        <taxon>Bacteroidota</taxon>
        <taxon>Sphingobacteriia</taxon>
        <taxon>Sphingobacteriales</taxon>
        <taxon>Sphingobacteriaceae</taxon>
        <taxon>Pedobacter</taxon>
    </lineage>
</organism>
<evidence type="ECO:0000313" key="1">
    <source>
        <dbReference type="EMBL" id="MEJ2901151.1"/>
    </source>
</evidence>
<dbReference type="Gene3D" id="3.30.420.40">
    <property type="match status" value="2"/>
</dbReference>
<dbReference type="Proteomes" id="UP001378956">
    <property type="component" value="Unassembled WGS sequence"/>
</dbReference>
<name>A0ABU8NFW4_9SPHI</name>
<accession>A0ABU8NFW4</accession>
<protein>
    <submittedName>
        <fullName evidence="1">N-acetylglucosamine kinase</fullName>
    </submittedName>
</protein>
<reference evidence="1 2" key="1">
    <citation type="submission" date="2024-03" db="EMBL/GenBank/DDBJ databases">
        <title>Sequence of Lycoming College Course Isolates.</title>
        <authorList>
            <person name="Plotts O."/>
            <person name="Newman J."/>
        </authorList>
    </citation>
    <scope>NUCLEOTIDE SEQUENCE [LARGE SCALE GENOMIC DNA]</scope>
    <source>
        <strain evidence="1 2">CJB-3</strain>
    </source>
</reference>
<comment type="caution">
    <text evidence="1">The sequence shown here is derived from an EMBL/GenBank/DDBJ whole genome shotgun (WGS) entry which is preliminary data.</text>
</comment>
<dbReference type="EMBL" id="JBBEUB010000001">
    <property type="protein sequence ID" value="MEJ2901151.1"/>
    <property type="molecule type" value="Genomic_DNA"/>
</dbReference>
<dbReference type="Gene3D" id="1.10.720.160">
    <property type="match status" value="1"/>
</dbReference>
<keyword evidence="2" id="KW-1185">Reference proteome</keyword>
<dbReference type="RefSeq" id="WP_337715017.1">
    <property type="nucleotide sequence ID" value="NZ_JBBEUB010000001.1"/>
</dbReference>
<keyword evidence="1" id="KW-0808">Transferase</keyword>
<sequence>MILIADSGSTKTDWCLIKNSGKSLYFKSEGYNPYFFAKSAMIESIRSSISVHIDPMEVATLYFYGAGCEADKTGLMNEVLSSVFSNCKQLYADVDLLAAARGLLGQKSGFAAILGTGTNTCIYDGVNIVKNIDSLGFILGDEGSGGAIGKRILSDYLRNKMPSSVRIQFEKLYRFSAEEIIHQVYIEPMPNRFCAQFAKFLNHPEVDADYSYRIVKTSFQQFFENLVSCYPGYTAYSFNCVGSIAYHFKNALLEVLTEFNMKPGLIIPSLIEELVAYHRAK</sequence>
<evidence type="ECO:0000313" key="2">
    <source>
        <dbReference type="Proteomes" id="UP001378956"/>
    </source>
</evidence>
<proteinExistence type="predicted"/>
<dbReference type="SUPFAM" id="SSF53067">
    <property type="entry name" value="Actin-like ATPase domain"/>
    <property type="match status" value="2"/>
</dbReference>
<dbReference type="PANTHER" id="PTHR43190">
    <property type="entry name" value="N-ACETYL-D-GLUCOSAMINE KINASE"/>
    <property type="match status" value="1"/>
</dbReference>
<dbReference type="CDD" id="cd24079">
    <property type="entry name" value="ASKHA_NBD_PG1100-like"/>
    <property type="match status" value="1"/>
</dbReference>
<dbReference type="GO" id="GO:0016301">
    <property type="term" value="F:kinase activity"/>
    <property type="evidence" value="ECO:0007669"/>
    <property type="project" value="UniProtKB-KW"/>
</dbReference>
<gene>
    <name evidence="1" type="ORF">WAE58_01870</name>
</gene>
<dbReference type="InterPro" id="IPR043129">
    <property type="entry name" value="ATPase_NBD"/>
</dbReference>